<dbReference type="AlphaFoldDB" id="A0A101I449"/>
<keyword evidence="2" id="KW-0067">ATP-binding</keyword>
<keyword evidence="2" id="KW-0347">Helicase</keyword>
<feature type="domain" description="Schlafen AlbA-2" evidence="1">
    <location>
        <begin position="3"/>
        <end position="93"/>
    </location>
</feature>
<dbReference type="Proteomes" id="UP000053467">
    <property type="component" value="Unassembled WGS sequence"/>
</dbReference>
<dbReference type="GO" id="GO:0016787">
    <property type="term" value="F:hydrolase activity"/>
    <property type="evidence" value="ECO:0007669"/>
    <property type="project" value="UniProtKB-KW"/>
</dbReference>
<dbReference type="GO" id="GO:0004386">
    <property type="term" value="F:helicase activity"/>
    <property type="evidence" value="ECO:0007669"/>
    <property type="project" value="UniProtKB-KW"/>
</dbReference>
<dbReference type="EMBL" id="LGGX01000001">
    <property type="protein sequence ID" value="KUK88189.1"/>
    <property type="molecule type" value="Genomic_DNA"/>
</dbReference>
<organism evidence="2 3">
    <name type="scientific">candidate division TA06 bacterium 34_109</name>
    <dbReference type="NCBI Taxonomy" id="1635277"/>
    <lineage>
        <taxon>Bacteria</taxon>
        <taxon>Bacteria division TA06</taxon>
    </lineage>
</organism>
<dbReference type="Pfam" id="PF04326">
    <property type="entry name" value="SLFN_AlbA_2"/>
    <property type="match status" value="1"/>
</dbReference>
<dbReference type="InterPro" id="IPR038461">
    <property type="entry name" value="Schlafen_AlbA_2_dom_sf"/>
</dbReference>
<dbReference type="PANTHER" id="PTHR30595">
    <property type="entry name" value="GLPR-RELATED TRANSCRIPTIONAL REPRESSOR"/>
    <property type="match status" value="1"/>
</dbReference>
<dbReference type="PANTHER" id="PTHR30595:SF6">
    <property type="entry name" value="SCHLAFEN ALBA-2 DOMAIN-CONTAINING PROTEIN"/>
    <property type="match status" value="1"/>
</dbReference>
<sequence length="116" mass="12773">MKESEKIEFKKSPGEWKEIVETVCAFANTEGGKSYIGVSNSGKILGTNIGKSTIEDLTNKIVNNTEPKVYPKISTEKIENKDVIVIDVAKSVTNLFLPLEDHLIPLLQKHSSGLNT</sequence>
<reference evidence="3" key="1">
    <citation type="journal article" date="2015" name="MBio">
        <title>Genome-Resolved Metagenomic Analysis Reveals Roles for Candidate Phyla and Other Microbial Community Members in Biogeochemical Transformations in Oil Reservoirs.</title>
        <authorList>
            <person name="Hu P."/>
            <person name="Tom L."/>
            <person name="Singh A."/>
            <person name="Thomas B.C."/>
            <person name="Baker B.J."/>
            <person name="Piceno Y.M."/>
            <person name="Andersen G.L."/>
            <person name="Banfield J.F."/>
        </authorList>
    </citation>
    <scope>NUCLEOTIDE SEQUENCE [LARGE SCALE GENOMIC DNA]</scope>
</reference>
<comment type="caution">
    <text evidence="2">The sequence shown here is derived from an EMBL/GenBank/DDBJ whole genome shotgun (WGS) entry which is preliminary data.</text>
</comment>
<evidence type="ECO:0000313" key="2">
    <source>
        <dbReference type="EMBL" id="KUK88189.1"/>
    </source>
</evidence>
<keyword evidence="2" id="KW-0547">Nucleotide-binding</keyword>
<gene>
    <name evidence="2" type="ORF">XE03_0195</name>
</gene>
<accession>A0A101I449</accession>
<evidence type="ECO:0000259" key="1">
    <source>
        <dbReference type="Pfam" id="PF04326"/>
    </source>
</evidence>
<evidence type="ECO:0000313" key="3">
    <source>
        <dbReference type="Proteomes" id="UP000053467"/>
    </source>
</evidence>
<protein>
    <submittedName>
        <fullName evidence="2">ATP-dependent DNA helicase</fullName>
        <ecNumber evidence="2">3.6.1.-</ecNumber>
    </submittedName>
</protein>
<dbReference type="InterPro" id="IPR007421">
    <property type="entry name" value="Schlafen_AlbA_2_dom"/>
</dbReference>
<dbReference type="Gene3D" id="3.30.950.30">
    <property type="entry name" value="Schlafen, AAA domain"/>
    <property type="match status" value="1"/>
</dbReference>
<keyword evidence="2" id="KW-0378">Hydrolase</keyword>
<name>A0A101I449_UNCT6</name>
<dbReference type="EC" id="3.6.1.-" evidence="2"/>
<proteinExistence type="predicted"/>